<dbReference type="InterPro" id="IPR019528">
    <property type="entry name" value="PACT_domain"/>
</dbReference>
<keyword evidence="5" id="KW-0206">Cytoskeleton</keyword>
<comment type="caution">
    <text evidence="9">The sequence shown here is derived from an EMBL/GenBank/DDBJ whole genome shotgun (WGS) entry which is preliminary data.</text>
</comment>
<evidence type="ECO:0000256" key="3">
    <source>
        <dbReference type="ARBA" id="ARBA00022553"/>
    </source>
</evidence>
<feature type="region of interest" description="Disordered" evidence="7">
    <location>
        <begin position="281"/>
        <end position="303"/>
    </location>
</feature>
<dbReference type="EMBL" id="JBCEZU010000019">
    <property type="protein sequence ID" value="KAK9539611.1"/>
    <property type="molecule type" value="Genomic_DNA"/>
</dbReference>
<evidence type="ECO:0000256" key="4">
    <source>
        <dbReference type="ARBA" id="ARBA00023054"/>
    </source>
</evidence>
<accession>A0AAW1FYD4</accession>
<evidence type="ECO:0000259" key="8">
    <source>
        <dbReference type="Pfam" id="PF10495"/>
    </source>
</evidence>
<feature type="coiled-coil region" evidence="6">
    <location>
        <begin position="180"/>
        <end position="281"/>
    </location>
</feature>
<evidence type="ECO:0000313" key="10">
    <source>
        <dbReference type="Proteomes" id="UP001488805"/>
    </source>
</evidence>
<evidence type="ECO:0000256" key="5">
    <source>
        <dbReference type="ARBA" id="ARBA00023212"/>
    </source>
</evidence>
<sequence>MAVEEGEEALRQEQMRVQELQQQLEQERALSLRKDREEEERREAVQVSSEQQRSEVTALKGQVEQERVACSNLRRELQIEQSRSLLLEKRLEDTQKELDDERQLSAHQRELNLQDKTRPERLLTEAESCQVEIHSKLENAGRKLEEERDRCSRQVGELGRRHEADAARDGKFLSDMRAQLEQERGQGEELVVEMDKLRAELLQSRRKWEEEDRMRRVELQREQEAAARHRVAMETLKEQKRETSCALEMERERSKRHGVELAELKERLRLLKDKEWEREEQWEREKRKEKQEQMERKRRQDRTNSKLCQLELLRQQDQQRMQELQRTLLELKREKRQMAAQRLSGRPTGQHHTAASSQHRQSDFQAGSAQLNQQTSSPSLPERLLKENSELTERVTSLSQERVALKHTLACTERQLRCTENELAKLTTETENRPINDVTSTSKIQRLYERYLRAEIFRKALVYQKRYLLLLVGDFQHCERHTLYLISRMGAWPSPPLSHNRPLGRFRAAVRVVIAVLRMKFLTRKWQRVIRRLSVSGTVNGHAQGPKAEVLRQQHPRLKFNSPPNRDSSAVHRDTVSALVPPTKSPFRLHNRVYSSTSLGSEHSGGTSEDPERSLTEYIHRIEKVQQRLVGARQVRETHLAPPPKEERRIQSACSPDMIGYRQRWLQENRMWLYLSCLSPLYLNGPGSPAFQPDPKLSDH</sequence>
<evidence type="ECO:0000256" key="1">
    <source>
        <dbReference type="ARBA" id="ARBA00004300"/>
    </source>
</evidence>
<feature type="compositionally biased region" description="Polar residues" evidence="7">
    <location>
        <begin position="46"/>
        <end position="55"/>
    </location>
</feature>
<evidence type="ECO:0000256" key="2">
    <source>
        <dbReference type="ARBA" id="ARBA00022490"/>
    </source>
</evidence>
<keyword evidence="10" id="KW-1185">Reference proteome</keyword>
<name>A0AAW1FYD4_ZOAVI</name>
<dbReference type="PANTHER" id="PTHR44981:SF3">
    <property type="entry name" value="PERICENTRIN"/>
    <property type="match status" value="1"/>
</dbReference>
<comment type="subcellular location">
    <subcellularLocation>
        <location evidence="1">Cytoplasm</location>
        <location evidence="1">Cytoskeleton</location>
        <location evidence="1">Microtubule organizing center</location>
        <location evidence="1">Centrosome</location>
    </subcellularLocation>
</comment>
<feature type="coiled-coil region" evidence="6">
    <location>
        <begin position="402"/>
        <end position="429"/>
    </location>
</feature>
<evidence type="ECO:0000256" key="6">
    <source>
        <dbReference type="SAM" id="Coils"/>
    </source>
</evidence>
<dbReference type="AlphaFoldDB" id="A0AAW1FYD4"/>
<feature type="region of interest" description="Disordered" evidence="7">
    <location>
        <begin position="538"/>
        <end position="573"/>
    </location>
</feature>
<dbReference type="InterPro" id="IPR028745">
    <property type="entry name" value="AKAP9/Pericentrin"/>
</dbReference>
<dbReference type="PANTHER" id="PTHR44981">
    <property type="entry name" value="PERICENTRIN-LIKE PROTEIN, ISOFORM F"/>
    <property type="match status" value="1"/>
</dbReference>
<organism evidence="9 10">
    <name type="scientific">Zoarces viviparus</name>
    <name type="common">Viviparous eelpout</name>
    <name type="synonym">Blennius viviparus</name>
    <dbReference type="NCBI Taxonomy" id="48416"/>
    <lineage>
        <taxon>Eukaryota</taxon>
        <taxon>Metazoa</taxon>
        <taxon>Chordata</taxon>
        <taxon>Craniata</taxon>
        <taxon>Vertebrata</taxon>
        <taxon>Euteleostomi</taxon>
        <taxon>Actinopterygii</taxon>
        <taxon>Neopterygii</taxon>
        <taxon>Teleostei</taxon>
        <taxon>Neoteleostei</taxon>
        <taxon>Acanthomorphata</taxon>
        <taxon>Eupercaria</taxon>
        <taxon>Perciformes</taxon>
        <taxon>Cottioidei</taxon>
        <taxon>Zoarcales</taxon>
        <taxon>Zoarcidae</taxon>
        <taxon>Zoarcinae</taxon>
        <taxon>Zoarces</taxon>
    </lineage>
</organism>
<feature type="domain" description="Pericentrin/AKAP-450 centrosomal targeting" evidence="8">
    <location>
        <begin position="450"/>
        <end position="526"/>
    </location>
</feature>
<proteinExistence type="predicted"/>
<protein>
    <recommendedName>
        <fullName evidence="8">Pericentrin/AKAP-450 centrosomal targeting domain-containing protein</fullName>
    </recommendedName>
</protein>
<feature type="region of interest" description="Disordered" evidence="7">
    <location>
        <begin position="336"/>
        <end position="381"/>
    </location>
</feature>
<evidence type="ECO:0000313" key="9">
    <source>
        <dbReference type="EMBL" id="KAK9539611.1"/>
    </source>
</evidence>
<keyword evidence="4 6" id="KW-0175">Coiled coil</keyword>
<dbReference type="GO" id="GO:0005813">
    <property type="term" value="C:centrosome"/>
    <property type="evidence" value="ECO:0007669"/>
    <property type="project" value="UniProtKB-SubCell"/>
</dbReference>
<feature type="compositionally biased region" description="Basic and acidic residues" evidence="7">
    <location>
        <begin position="31"/>
        <end position="44"/>
    </location>
</feature>
<dbReference type="GO" id="GO:0007165">
    <property type="term" value="P:signal transduction"/>
    <property type="evidence" value="ECO:0007669"/>
    <property type="project" value="InterPro"/>
</dbReference>
<feature type="region of interest" description="Disordered" evidence="7">
    <location>
        <begin position="31"/>
        <end position="58"/>
    </location>
</feature>
<gene>
    <name evidence="9" type="ORF">VZT92_003430</name>
</gene>
<dbReference type="GO" id="GO:0005737">
    <property type="term" value="C:cytoplasm"/>
    <property type="evidence" value="ECO:0007669"/>
    <property type="project" value="UniProtKB-ARBA"/>
</dbReference>
<keyword evidence="3" id="KW-0597">Phosphoprotein</keyword>
<dbReference type="GO" id="GO:0060090">
    <property type="term" value="F:molecular adaptor activity"/>
    <property type="evidence" value="ECO:0007669"/>
    <property type="project" value="InterPro"/>
</dbReference>
<feature type="compositionally biased region" description="Polar residues" evidence="7">
    <location>
        <begin position="350"/>
        <end position="379"/>
    </location>
</feature>
<reference evidence="9 10" key="1">
    <citation type="journal article" date="2024" name="Genome Biol. Evol.">
        <title>Chromosome-level genome assembly of the viviparous eelpout Zoarces viviparus.</title>
        <authorList>
            <person name="Fuhrmann N."/>
            <person name="Brasseur M.V."/>
            <person name="Bakowski C.E."/>
            <person name="Podsiadlowski L."/>
            <person name="Prost S."/>
            <person name="Krehenwinkel H."/>
            <person name="Mayer C."/>
        </authorList>
    </citation>
    <scope>NUCLEOTIDE SEQUENCE [LARGE SCALE GENOMIC DNA]</scope>
    <source>
        <strain evidence="9">NO-MEL_2022_Ind0_liver</strain>
    </source>
</reference>
<dbReference type="Proteomes" id="UP001488805">
    <property type="component" value="Unassembled WGS sequence"/>
</dbReference>
<feature type="compositionally biased region" description="Basic and acidic residues" evidence="7">
    <location>
        <begin position="281"/>
        <end position="295"/>
    </location>
</feature>
<evidence type="ECO:0000256" key="7">
    <source>
        <dbReference type="SAM" id="MobiDB-lite"/>
    </source>
</evidence>
<keyword evidence="2" id="KW-0963">Cytoplasm</keyword>
<dbReference type="Pfam" id="PF10495">
    <property type="entry name" value="PACT_coil_coil"/>
    <property type="match status" value="1"/>
</dbReference>